<dbReference type="Proteomes" id="UP000256328">
    <property type="component" value="Unassembled WGS sequence"/>
</dbReference>
<evidence type="ECO:0000313" key="2">
    <source>
        <dbReference type="Proteomes" id="UP000256328"/>
    </source>
</evidence>
<proteinExistence type="predicted"/>
<accession>A0A3D8Q4Y4</accession>
<gene>
    <name evidence="1" type="ORF">BP5796_12940</name>
</gene>
<evidence type="ECO:0000313" key="1">
    <source>
        <dbReference type="EMBL" id="RDW56873.1"/>
    </source>
</evidence>
<reference evidence="1 2" key="1">
    <citation type="journal article" date="2018" name="IMA Fungus">
        <title>IMA Genome-F 9: Draft genome sequence of Annulohypoxylon stygium, Aspergillus mulundensis, Berkeleyomyces basicola (syn. Thielaviopsis basicola), Ceratocystis smalleyi, two Cercospora beticola strains, Coleophoma cylindrospora, Fusarium fracticaudum, Phialophora cf. hyalina, and Morchella septimelata.</title>
        <authorList>
            <person name="Wingfield B.D."/>
            <person name="Bills G.F."/>
            <person name="Dong Y."/>
            <person name="Huang W."/>
            <person name="Nel W.J."/>
            <person name="Swalarsk-Parry B.S."/>
            <person name="Vaghefi N."/>
            <person name="Wilken P.M."/>
            <person name="An Z."/>
            <person name="de Beer Z.W."/>
            <person name="De Vos L."/>
            <person name="Chen L."/>
            <person name="Duong T.A."/>
            <person name="Gao Y."/>
            <person name="Hammerbacher A."/>
            <person name="Kikkert J.R."/>
            <person name="Li Y."/>
            <person name="Li H."/>
            <person name="Li K."/>
            <person name="Li Q."/>
            <person name="Liu X."/>
            <person name="Ma X."/>
            <person name="Naidoo K."/>
            <person name="Pethybridge S.J."/>
            <person name="Sun J."/>
            <person name="Steenkamp E.T."/>
            <person name="van der Nest M.A."/>
            <person name="van Wyk S."/>
            <person name="Wingfield M.J."/>
            <person name="Xiong C."/>
            <person name="Yue Q."/>
            <person name="Zhang X."/>
        </authorList>
    </citation>
    <scope>NUCLEOTIDE SEQUENCE [LARGE SCALE GENOMIC DNA]</scope>
    <source>
        <strain evidence="1 2">BP5796</strain>
    </source>
</reference>
<dbReference type="EMBL" id="PDLN01000024">
    <property type="protein sequence ID" value="RDW56873.1"/>
    <property type="molecule type" value="Genomic_DNA"/>
</dbReference>
<comment type="caution">
    <text evidence="1">The sequence shown here is derived from an EMBL/GenBank/DDBJ whole genome shotgun (WGS) entry which is preliminary data.</text>
</comment>
<sequence length="193" mass="21674">MTEFVAEVVDEGYKSEVIGELRYDLEVELVAALVVELINVDELDVEVPGMDIFEELDVDGFDKLDELDGLDELDELDKFDELDELDELDKLDELDELDELDKLDRLDELDEPDDLAVLVVDELDIDVRGIDELAVNEFEGVVKLDVDEFDVGELDEVTDSDVNDVITTEKLDVEEINGVAPSVDVLVKALEVL</sequence>
<protein>
    <submittedName>
        <fullName evidence="1">Uncharacterized protein</fullName>
    </submittedName>
</protein>
<dbReference type="AlphaFoldDB" id="A0A3D8Q4Y4"/>
<keyword evidence="2" id="KW-1185">Reference proteome</keyword>
<name>A0A3D8Q4Y4_9HELO</name>
<organism evidence="1 2">
    <name type="scientific">Coleophoma crateriformis</name>
    <dbReference type="NCBI Taxonomy" id="565419"/>
    <lineage>
        <taxon>Eukaryota</taxon>
        <taxon>Fungi</taxon>
        <taxon>Dikarya</taxon>
        <taxon>Ascomycota</taxon>
        <taxon>Pezizomycotina</taxon>
        <taxon>Leotiomycetes</taxon>
        <taxon>Helotiales</taxon>
        <taxon>Dermateaceae</taxon>
        <taxon>Coleophoma</taxon>
    </lineage>
</organism>